<protein>
    <submittedName>
        <fullName evidence="2">Dienelactone hydrolase family protein</fullName>
    </submittedName>
</protein>
<organism evidence="2 3">
    <name type="scientific">Euzebya pacifica</name>
    <dbReference type="NCBI Taxonomy" id="1608957"/>
    <lineage>
        <taxon>Bacteria</taxon>
        <taxon>Bacillati</taxon>
        <taxon>Actinomycetota</taxon>
        <taxon>Nitriliruptoria</taxon>
        <taxon>Euzebyales</taxon>
    </lineage>
</organism>
<evidence type="ECO:0000259" key="1">
    <source>
        <dbReference type="Pfam" id="PF01738"/>
    </source>
</evidence>
<feature type="domain" description="Dienelactone hydrolase" evidence="1">
    <location>
        <begin position="31"/>
        <end position="145"/>
    </location>
</feature>
<evidence type="ECO:0000313" key="2">
    <source>
        <dbReference type="EMBL" id="AXV07941.1"/>
    </source>
</evidence>
<name>A0A346Y0E4_9ACTN</name>
<dbReference type="GO" id="GO:0016787">
    <property type="term" value="F:hydrolase activity"/>
    <property type="evidence" value="ECO:0007669"/>
    <property type="project" value="UniProtKB-KW"/>
</dbReference>
<dbReference type="InterPro" id="IPR029058">
    <property type="entry name" value="AB_hydrolase_fold"/>
</dbReference>
<dbReference type="SUPFAM" id="SSF53474">
    <property type="entry name" value="alpha/beta-Hydrolases"/>
    <property type="match status" value="1"/>
</dbReference>
<proteinExistence type="predicted"/>
<dbReference type="Pfam" id="PF01738">
    <property type="entry name" value="DLH"/>
    <property type="match status" value="1"/>
</dbReference>
<dbReference type="PANTHER" id="PTHR46623">
    <property type="entry name" value="CARBOXYMETHYLENEBUTENOLIDASE-RELATED"/>
    <property type="match status" value="1"/>
</dbReference>
<dbReference type="AlphaFoldDB" id="A0A346Y0E4"/>
<dbReference type="KEGG" id="euz:DVS28_a3266"/>
<dbReference type="RefSeq" id="WP_114592360.1">
    <property type="nucleotide sequence ID" value="NZ_CP031165.1"/>
</dbReference>
<keyword evidence="3" id="KW-1185">Reference proteome</keyword>
<dbReference type="EMBL" id="CP031165">
    <property type="protein sequence ID" value="AXV07941.1"/>
    <property type="molecule type" value="Genomic_DNA"/>
</dbReference>
<dbReference type="Proteomes" id="UP000264006">
    <property type="component" value="Chromosome"/>
</dbReference>
<dbReference type="Gene3D" id="3.40.50.1820">
    <property type="entry name" value="alpha/beta hydrolase"/>
    <property type="match status" value="1"/>
</dbReference>
<keyword evidence="2" id="KW-0378">Hydrolase</keyword>
<dbReference type="InterPro" id="IPR002925">
    <property type="entry name" value="Dienelactn_hydro"/>
</dbReference>
<gene>
    <name evidence="2" type="ORF">DVS28_a3266</name>
</gene>
<dbReference type="InterPro" id="IPR051049">
    <property type="entry name" value="Dienelactone_hydrolase-like"/>
</dbReference>
<reference evidence="2 3" key="1">
    <citation type="submission" date="2018-09" db="EMBL/GenBank/DDBJ databases">
        <title>Complete genome sequence of Euzebya sp. DY32-46 isolated from seawater of Pacific Ocean.</title>
        <authorList>
            <person name="Xu L."/>
            <person name="Wu Y.-H."/>
            <person name="Xu X.-W."/>
        </authorList>
    </citation>
    <scope>NUCLEOTIDE SEQUENCE [LARGE SCALE GENOMIC DNA]</scope>
    <source>
        <strain evidence="2 3">DY32-46</strain>
    </source>
</reference>
<evidence type="ECO:0000313" key="3">
    <source>
        <dbReference type="Proteomes" id="UP000264006"/>
    </source>
</evidence>
<accession>A0A346Y0E4</accession>
<dbReference type="PANTHER" id="PTHR46623:SF6">
    <property type="entry name" value="ALPHA_BETA-HYDROLASES SUPERFAMILY PROTEIN"/>
    <property type="match status" value="1"/>
</dbReference>
<dbReference type="OrthoDB" id="9782215at2"/>
<sequence>MGTDGWDDLSDFTVDTFTHDGSTKTVYRAGEGPGVLFMHEVPGITPTNAAFARRLVDAGFTVAMPDLFGDAGRPLEPLYAGASMAKLCISREFRAFALRADRPIVRWLRALGRDLHARAGGPGIGAVGMCMTGGFALGLAVDDHVLAPVLSQPSLPVAVTPLHARDLGIPDDHADIVADRCRDEGLCILGLRFEKDLLAPAARFRALAERFGDAFEAVELDVGEWKRTRASLPEDERPMALTPTPHAVLGGDYLDGPPTKDALQRVLDLFTDRLTP</sequence>